<dbReference type="InterPro" id="IPR023057">
    <property type="entry name" value="GlnE"/>
</dbReference>
<comment type="function">
    <text evidence="7">Involved in the regulation of glutamine synthetase GlnA, a key enzyme in the process to assimilate ammonia. When cellular nitrogen levels are high, the C-terminal adenylyl transferase (AT) inactivates GlnA by covalent transfer of an adenylyl group from ATP to specific tyrosine residue of GlnA, thus reducing its activity. Conversely, when nitrogen levels are low, the N-terminal adenylyl removase (AR) activates GlnA by removing the adenylyl group by phosphorolysis, increasing its activity. The regulatory region of GlnE binds the signal transduction protein PII (GlnB) which indicates the nitrogen status of the cell.</text>
</comment>
<comment type="cofactor">
    <cofactor evidence="7">
        <name>Mg(2+)</name>
        <dbReference type="ChEBI" id="CHEBI:18420"/>
    </cofactor>
</comment>
<feature type="region of interest" description="Adenylyl transferase" evidence="7">
    <location>
        <begin position="457"/>
        <end position="947"/>
    </location>
</feature>
<reference evidence="8 9" key="1">
    <citation type="journal article" date="2012" name="J. Bacteriol.">
        <title>Complete genome sequences of Methylophaga sp. strain JAM1 and Methylophaga sp. strain JAM7.</title>
        <authorList>
            <person name="Villeneuve C."/>
            <person name="Martineau C."/>
            <person name="Mauffrey F."/>
            <person name="Villemur R."/>
        </authorList>
    </citation>
    <scope>NUCLEOTIDE SEQUENCE [LARGE SCALE GENOMIC DNA]</scope>
    <source>
        <strain evidence="8 9">JAM1</strain>
    </source>
</reference>
<keyword evidence="6 7" id="KW-0511">Multifunctional enzyme</keyword>
<dbReference type="PATRIC" id="fig|754476.3.peg.15"/>
<dbReference type="Gene3D" id="3.30.460.10">
    <property type="entry name" value="Beta Polymerase, domain 2"/>
    <property type="match status" value="2"/>
</dbReference>
<dbReference type="HOGENOM" id="CLU_006233_0_1_6"/>
<dbReference type="Gene3D" id="1.10.4050.10">
    <property type="entry name" value="Glutamine synthase adenylyltransferase GlnE"/>
    <property type="match status" value="1"/>
</dbReference>
<dbReference type="eggNOG" id="COG1391">
    <property type="taxonomic scope" value="Bacteria"/>
</dbReference>
<dbReference type="Pfam" id="PF03710">
    <property type="entry name" value="GlnE"/>
    <property type="match status" value="2"/>
</dbReference>
<evidence type="ECO:0000256" key="1">
    <source>
        <dbReference type="ARBA" id="ARBA00022679"/>
    </source>
</evidence>
<dbReference type="GO" id="GO:0000287">
    <property type="term" value="F:magnesium ion binding"/>
    <property type="evidence" value="ECO:0007669"/>
    <property type="project" value="UniProtKB-UniRule"/>
</dbReference>
<comment type="catalytic activity">
    <reaction evidence="7">
        <text>[glutamine synthetase]-L-tyrosine + ATP = [glutamine synthetase]-O(4)-(5'-adenylyl)-L-tyrosine + diphosphate</text>
        <dbReference type="Rhea" id="RHEA:18589"/>
        <dbReference type="Rhea" id="RHEA-COMP:10660"/>
        <dbReference type="Rhea" id="RHEA-COMP:10661"/>
        <dbReference type="ChEBI" id="CHEBI:30616"/>
        <dbReference type="ChEBI" id="CHEBI:33019"/>
        <dbReference type="ChEBI" id="CHEBI:46858"/>
        <dbReference type="ChEBI" id="CHEBI:83624"/>
        <dbReference type="EC" id="2.7.7.42"/>
    </reaction>
</comment>
<reference evidence="8 9" key="2">
    <citation type="journal article" date="2013" name="Int. J. Syst. Evol. Microbiol.">
        <title>Methylophaga nitratireducenticrescens sp. nov. and Methylophaga frappieri sp. nov., isolated from the biofilm of the methanol-fed denitrification system treating the seawater at the Montreal Biodome.</title>
        <authorList>
            <person name="Villeneuve C."/>
            <person name="Martineau C."/>
            <person name="Mauffrey F."/>
            <person name="Villemur R."/>
        </authorList>
    </citation>
    <scope>NUCLEOTIDE SEQUENCE [LARGE SCALE GENOMIC DNA]</scope>
    <source>
        <strain evidence="8 9">JAM1</strain>
    </source>
</reference>
<dbReference type="GO" id="GO:0005829">
    <property type="term" value="C:cytosol"/>
    <property type="evidence" value="ECO:0007669"/>
    <property type="project" value="TreeGrafter"/>
</dbReference>
<dbReference type="InterPro" id="IPR043519">
    <property type="entry name" value="NT_sf"/>
</dbReference>
<dbReference type="InterPro" id="IPR005190">
    <property type="entry name" value="GlnE_rpt_dom"/>
</dbReference>
<evidence type="ECO:0000256" key="4">
    <source>
        <dbReference type="ARBA" id="ARBA00022840"/>
    </source>
</evidence>
<organism evidence="8 9">
    <name type="scientific">Methylophaga nitratireducenticrescens</name>
    <dbReference type="NCBI Taxonomy" id="754476"/>
    <lineage>
        <taxon>Bacteria</taxon>
        <taxon>Pseudomonadati</taxon>
        <taxon>Pseudomonadota</taxon>
        <taxon>Gammaproteobacteria</taxon>
        <taxon>Thiotrichales</taxon>
        <taxon>Piscirickettsiaceae</taxon>
        <taxon>Methylophaga</taxon>
    </lineage>
</organism>
<evidence type="ECO:0000313" key="9">
    <source>
        <dbReference type="Proteomes" id="UP000009144"/>
    </source>
</evidence>
<dbReference type="GO" id="GO:0000820">
    <property type="term" value="P:regulation of glutamine family amino acid metabolic process"/>
    <property type="evidence" value="ECO:0007669"/>
    <property type="project" value="UniProtKB-UniRule"/>
</dbReference>
<dbReference type="Gene3D" id="1.20.120.330">
    <property type="entry name" value="Nucleotidyltransferases domain 2"/>
    <property type="match status" value="2"/>
</dbReference>
<protein>
    <recommendedName>
        <fullName evidence="7">Bifunctional glutamine synthetase adenylyltransferase/adenylyl-removing enzyme</fullName>
    </recommendedName>
    <alternativeName>
        <fullName evidence="7">ATP:glutamine synthetase adenylyltransferase</fullName>
    </alternativeName>
    <alternativeName>
        <fullName evidence="7">ATase</fullName>
    </alternativeName>
    <domain>
        <recommendedName>
            <fullName evidence="7">Glutamine synthetase adenylyl-L-tyrosine phosphorylase</fullName>
            <ecNumber evidence="7">2.7.7.89</ecNumber>
        </recommendedName>
        <alternativeName>
            <fullName evidence="7">Adenylyl removase</fullName>
            <shortName evidence="7">AR</shortName>
            <shortName evidence="7">AT-N</shortName>
        </alternativeName>
    </domain>
    <domain>
        <recommendedName>
            <fullName evidence="7">Glutamine synthetase adenylyl transferase</fullName>
            <ecNumber evidence="7">2.7.7.42</ecNumber>
        </recommendedName>
        <alternativeName>
            <fullName evidence="7">Adenylyl transferase</fullName>
            <shortName evidence="7">AT</shortName>
            <shortName evidence="7">AT-C</shortName>
        </alternativeName>
    </domain>
</protein>
<evidence type="ECO:0000256" key="2">
    <source>
        <dbReference type="ARBA" id="ARBA00022695"/>
    </source>
</evidence>
<sequence length="947" mass="107604">MIVHFEMANEAKMTISPPLLTEQWLSILQDKQYLLDAAPEVLTASEYVLNQGDRQPQRLRELVESGDLEIVYAEDGYQQRLQTRLAKVNDEATLHQQLRIFRHREMVRIIWRDLSGWADLTETVRELTALADCCVRQALNKLYHWQTELLGTPTNNAGDPQHLIVLGMGKMGAGELNLSSDIDLIFTYPDEGETQGARKSLTNEEFFTRLGRKLIQALDNVTVDGFVFRVDMRLRPFGDSGSLVASFDAMEDYYQTQGREWERYAMIKARPVTGSEQDKKAVNELLRPFVYRRYLDYGMFDSLREMKSMIARQLHLKGMENNIKLGAGGIREIEFIGQVFQLIYGGRDRPLQQRPILTILDLLAERKLLSGYAVTALKNAYIFLRRTEHRIQAWADQQTHLLPKDNVAQMRLARSMGFGSWDEFATTLNEHRQQVHEHFAQLLTAPQADNEATETIALLTSSEEEIFAYLKKWGYHEPEQSQQTIEKLLNLHVVKNLSHTGLGRLKKLLPLLVQAAAGTDDPDTCLNRMIPLLESIMRRSAYMSLLVENTLALSQLVKLCAASPLISHQLARYPVLLDELLDPRSLYEVPGREQQKALLNQFLSVAEDTDLEQQMNLLREFRQIATLHVAAADVTEVLPLMRVGDQLSELAEILLERVLLLAWQHLIVRHGLPPAADKDDMLECGFSVIAYGKLGGLELGYGSDLDLVFVFNDALKGMTDGNKPVDLMVFYTRLAQRMIHLLNTVTSGGVLYEVDMRLRPRGNSGLLVSPISGFADYQQSEAWTWEHQALVRARCVAGDKKLAGQFSHIRQQVLCKSRTESELAKEVSEMRHKMRQQLDKSSVGKFDLKQGVGGITDIEFMVQYAVLAWSANLPDLMVYTDNIRILDALVATGKLSEQEGTMLADAYRYYRSEANHCVLQEQPAVVPEAKVVDFQQQVNAIWQRWLG</sequence>
<dbReference type="KEGG" id="mej:Q7A_16"/>
<dbReference type="Pfam" id="PF08335">
    <property type="entry name" value="GlnD_UR_UTase"/>
    <property type="match status" value="2"/>
</dbReference>
<dbReference type="Gene3D" id="1.20.120.1510">
    <property type="match status" value="1"/>
</dbReference>
<comment type="catalytic activity">
    <reaction evidence="7">
        <text>[glutamine synthetase]-O(4)-(5'-adenylyl)-L-tyrosine + phosphate = [glutamine synthetase]-L-tyrosine + ADP</text>
        <dbReference type="Rhea" id="RHEA:43716"/>
        <dbReference type="Rhea" id="RHEA-COMP:10660"/>
        <dbReference type="Rhea" id="RHEA-COMP:10661"/>
        <dbReference type="ChEBI" id="CHEBI:43474"/>
        <dbReference type="ChEBI" id="CHEBI:46858"/>
        <dbReference type="ChEBI" id="CHEBI:83624"/>
        <dbReference type="ChEBI" id="CHEBI:456216"/>
        <dbReference type="EC" id="2.7.7.89"/>
    </reaction>
</comment>
<keyword evidence="1 7" id="KW-0808">Transferase</keyword>
<evidence type="ECO:0000256" key="3">
    <source>
        <dbReference type="ARBA" id="ARBA00022741"/>
    </source>
</evidence>
<dbReference type="GO" id="GO:0005524">
    <property type="term" value="F:ATP binding"/>
    <property type="evidence" value="ECO:0007669"/>
    <property type="project" value="UniProtKB-UniRule"/>
</dbReference>
<dbReference type="GO" id="GO:0047388">
    <property type="term" value="F:[glutamine synthetase]-adenylyl-L-tyrosine phosphorylase activity"/>
    <property type="evidence" value="ECO:0007669"/>
    <property type="project" value="UniProtKB-EC"/>
</dbReference>
<dbReference type="PANTHER" id="PTHR30621:SF0">
    <property type="entry name" value="BIFUNCTIONAL GLUTAMINE SYNTHETASE ADENYLYLTRANSFERASE_ADENYLYL-REMOVING ENZYME"/>
    <property type="match status" value="1"/>
</dbReference>
<dbReference type="EC" id="2.7.7.89" evidence="7"/>
<dbReference type="Proteomes" id="UP000009144">
    <property type="component" value="Chromosome"/>
</dbReference>
<proteinExistence type="inferred from homology"/>
<dbReference type="CDD" id="cd05401">
    <property type="entry name" value="NT_GlnE_GlnD_like"/>
    <property type="match status" value="2"/>
</dbReference>
<dbReference type="GO" id="GO:0008882">
    <property type="term" value="F:[glutamate-ammonia-ligase] adenylyltransferase activity"/>
    <property type="evidence" value="ECO:0007669"/>
    <property type="project" value="UniProtKB-UniRule"/>
</dbReference>
<dbReference type="FunFam" id="3.30.460.10:FF:000009">
    <property type="entry name" value="Bifunctional glutamine synthetase adenylyltransferase/adenylyl-removing enzyme"/>
    <property type="match status" value="2"/>
</dbReference>
<dbReference type="EC" id="2.7.7.42" evidence="7"/>
<feature type="region of interest" description="Adenylyl removase" evidence="7">
    <location>
        <begin position="1"/>
        <end position="447"/>
    </location>
</feature>
<accession>I1XEQ8</accession>
<evidence type="ECO:0000313" key="8">
    <source>
        <dbReference type="EMBL" id="AFI82877.1"/>
    </source>
</evidence>
<dbReference type="AlphaFoldDB" id="I1XEQ8"/>
<keyword evidence="2 7" id="KW-0548">Nucleotidyltransferase</keyword>
<comment type="similarity">
    <text evidence="7">Belongs to the GlnE family.</text>
</comment>
<dbReference type="FunFam" id="1.20.120.330:FF:000005">
    <property type="entry name" value="Bifunctional glutamine synthetase adenylyltransferase/adenylyl-removing enzyme"/>
    <property type="match status" value="1"/>
</dbReference>
<keyword evidence="9" id="KW-1185">Reference proteome</keyword>
<gene>
    <name evidence="7" type="primary">glnE</name>
    <name evidence="8" type="ordered locus">Q7A_16</name>
</gene>
<name>I1XEQ8_METNJ</name>
<dbReference type="SUPFAM" id="SSF81593">
    <property type="entry name" value="Nucleotidyltransferase substrate binding subunit/domain"/>
    <property type="match status" value="2"/>
</dbReference>
<keyword evidence="3 7" id="KW-0547">Nucleotide-binding</keyword>
<evidence type="ECO:0000256" key="6">
    <source>
        <dbReference type="ARBA" id="ARBA00023268"/>
    </source>
</evidence>
<dbReference type="EMBL" id="CP003390">
    <property type="protein sequence ID" value="AFI82877.1"/>
    <property type="molecule type" value="Genomic_DNA"/>
</dbReference>
<dbReference type="SUPFAM" id="SSF81301">
    <property type="entry name" value="Nucleotidyltransferase"/>
    <property type="match status" value="2"/>
</dbReference>
<dbReference type="HAMAP" id="MF_00802">
    <property type="entry name" value="GlnE"/>
    <property type="match status" value="1"/>
</dbReference>
<dbReference type="STRING" id="754476.Q7A_16"/>
<dbReference type="InterPro" id="IPR013546">
    <property type="entry name" value="PII_UdlTrfase/GS_AdlTrfase"/>
</dbReference>
<dbReference type="PANTHER" id="PTHR30621">
    <property type="entry name" value="GLUTAMINE SYNTHETASE ADENYLYLTRANSFERASE"/>
    <property type="match status" value="1"/>
</dbReference>
<dbReference type="NCBIfam" id="NF008292">
    <property type="entry name" value="PRK11072.1"/>
    <property type="match status" value="1"/>
</dbReference>
<keyword evidence="4 7" id="KW-0067">ATP-binding</keyword>
<evidence type="ECO:0000256" key="5">
    <source>
        <dbReference type="ARBA" id="ARBA00022842"/>
    </source>
</evidence>
<keyword evidence="5 7" id="KW-0460">Magnesium</keyword>
<evidence type="ECO:0000256" key="7">
    <source>
        <dbReference type="HAMAP-Rule" id="MF_00802"/>
    </source>
</evidence>